<evidence type="ECO:0000256" key="1">
    <source>
        <dbReference type="SAM" id="SignalP"/>
    </source>
</evidence>
<gene>
    <name evidence="4" type="ORF">Cgig2_021508</name>
</gene>
<dbReference type="InterPro" id="IPR011009">
    <property type="entry name" value="Kinase-like_dom_sf"/>
</dbReference>
<dbReference type="InterPro" id="IPR015655">
    <property type="entry name" value="PP2C"/>
</dbReference>
<dbReference type="SMART" id="SM00220">
    <property type="entry name" value="S_TKc"/>
    <property type="match status" value="1"/>
</dbReference>
<dbReference type="SUPFAM" id="SSF56112">
    <property type="entry name" value="Protein kinase-like (PK-like)"/>
    <property type="match status" value="1"/>
</dbReference>
<dbReference type="PROSITE" id="PS00108">
    <property type="entry name" value="PROTEIN_KINASE_ST"/>
    <property type="match status" value="1"/>
</dbReference>
<dbReference type="PROSITE" id="PS50011">
    <property type="entry name" value="PROTEIN_KINASE_DOM"/>
    <property type="match status" value="1"/>
</dbReference>
<dbReference type="OrthoDB" id="10264738at2759"/>
<dbReference type="Gene3D" id="3.60.40.10">
    <property type="entry name" value="PPM-type phosphatase domain"/>
    <property type="match status" value="1"/>
</dbReference>
<dbReference type="AlphaFoldDB" id="A0A9Q1KEE5"/>
<dbReference type="PANTHER" id="PTHR47992">
    <property type="entry name" value="PROTEIN PHOSPHATASE"/>
    <property type="match status" value="1"/>
</dbReference>
<evidence type="ECO:0000259" key="2">
    <source>
        <dbReference type="PROSITE" id="PS50011"/>
    </source>
</evidence>
<organism evidence="4 5">
    <name type="scientific">Carnegiea gigantea</name>
    <dbReference type="NCBI Taxonomy" id="171969"/>
    <lineage>
        <taxon>Eukaryota</taxon>
        <taxon>Viridiplantae</taxon>
        <taxon>Streptophyta</taxon>
        <taxon>Embryophyta</taxon>
        <taxon>Tracheophyta</taxon>
        <taxon>Spermatophyta</taxon>
        <taxon>Magnoliopsida</taxon>
        <taxon>eudicotyledons</taxon>
        <taxon>Gunneridae</taxon>
        <taxon>Pentapetalae</taxon>
        <taxon>Caryophyllales</taxon>
        <taxon>Cactineae</taxon>
        <taxon>Cactaceae</taxon>
        <taxon>Cactoideae</taxon>
        <taxon>Echinocereeae</taxon>
        <taxon>Carnegiea</taxon>
    </lineage>
</organism>
<dbReference type="SUPFAM" id="SSF81606">
    <property type="entry name" value="PP2C-like"/>
    <property type="match status" value="1"/>
</dbReference>
<evidence type="ECO:0000259" key="3">
    <source>
        <dbReference type="PROSITE" id="PS51746"/>
    </source>
</evidence>
<dbReference type="InterPro" id="IPR036457">
    <property type="entry name" value="PPM-type-like_dom_sf"/>
</dbReference>
<dbReference type="GO" id="GO:0004722">
    <property type="term" value="F:protein serine/threonine phosphatase activity"/>
    <property type="evidence" value="ECO:0007669"/>
    <property type="project" value="InterPro"/>
</dbReference>
<dbReference type="Proteomes" id="UP001153076">
    <property type="component" value="Unassembled WGS sequence"/>
</dbReference>
<accession>A0A9Q1KEE5</accession>
<dbReference type="PROSITE" id="PS51746">
    <property type="entry name" value="PPM_2"/>
    <property type="match status" value="1"/>
</dbReference>
<dbReference type="CDD" id="cd00143">
    <property type="entry name" value="PP2Cc"/>
    <property type="match status" value="1"/>
</dbReference>
<reference evidence="4" key="1">
    <citation type="submission" date="2022-04" db="EMBL/GenBank/DDBJ databases">
        <title>Carnegiea gigantea Genome sequencing and assembly v2.</title>
        <authorList>
            <person name="Copetti D."/>
            <person name="Sanderson M.J."/>
            <person name="Burquez A."/>
            <person name="Wojciechowski M.F."/>
        </authorList>
    </citation>
    <scope>NUCLEOTIDE SEQUENCE</scope>
    <source>
        <strain evidence="4">SGP5-SGP5p</strain>
        <tissue evidence="4">Aerial part</tissue>
    </source>
</reference>
<protein>
    <submittedName>
        <fullName evidence="4">Uncharacterized protein</fullName>
    </submittedName>
</protein>
<feature type="domain" description="Protein kinase" evidence="2">
    <location>
        <begin position="697"/>
        <end position="1180"/>
    </location>
</feature>
<dbReference type="GO" id="GO:0004672">
    <property type="term" value="F:protein kinase activity"/>
    <property type="evidence" value="ECO:0007669"/>
    <property type="project" value="InterPro"/>
</dbReference>
<feature type="chain" id="PRO_5040441771" evidence="1">
    <location>
        <begin position="26"/>
        <end position="1189"/>
    </location>
</feature>
<dbReference type="Pfam" id="PF00481">
    <property type="entry name" value="PP2C"/>
    <property type="match status" value="2"/>
</dbReference>
<dbReference type="InterPro" id="IPR008271">
    <property type="entry name" value="Ser/Thr_kinase_AS"/>
</dbReference>
<comment type="caution">
    <text evidence="4">The sequence shown here is derived from an EMBL/GenBank/DDBJ whole genome shotgun (WGS) entry which is preliminary data.</text>
</comment>
<dbReference type="EMBL" id="JAKOGI010000153">
    <property type="protein sequence ID" value="KAJ8441818.1"/>
    <property type="molecule type" value="Genomic_DNA"/>
</dbReference>
<dbReference type="GO" id="GO:0005524">
    <property type="term" value="F:ATP binding"/>
    <property type="evidence" value="ECO:0007669"/>
    <property type="project" value="InterPro"/>
</dbReference>
<evidence type="ECO:0000313" key="5">
    <source>
        <dbReference type="Proteomes" id="UP001153076"/>
    </source>
</evidence>
<sequence length="1189" mass="132852">MCKTLEFNLLELSLCFILSIGTCYGAESSTCLMVYKEGGAPAVFQSPKCPRWKLSDHQSPLRSSSCQAAIHQGRRISQEDRIVCALDVRIPFIGSLISQLLFCFCGLSDVGLLRYWVVAGLPSSGLLAPARSQVEEALIPDDTGGRRGRGGEGPSKLLINGTVTMVSNFIFDSGPGASGLTEVLVGIVAIFDGHNGSEASDMASKLLLEYFILHTYFLLDATFPSFLKTYVGRLLNKELNTFSSRLFKDRESIMRFIDHERLKHESPEIFGRSFHLKILKESLLRTIADIDSTFSKATVQDAFKYNLNSGSTATIVLIVDGQILVTNLGDSKALLCSEQYLSQEDAKATALRIYHQKRRDGTILRFKDCESCKVAASKGLAHLVLKELTRDHRPDRDDEKSRVEKAGGHVLEWSGVPRVNGQLAVSRAIGDVSLKSYGVISAPEVTDWQPLDINDSYLVAASDGVFEGLGLQDICDLLWEVENEEPSTSQLSSACSSFSLADCIINTAFERGSMDNMAAAIVPLRLMDFYETSTDKHAKNEDIDYTTSSSEKFVNRQKASGVSAGLVRLDHAHPTIAKFDRLLIEGKHGYHGCYYLYENMKENEDYTYGLVADEKPEGVYDAYALPGEFTHSCGESSILSEENNFCFQFGMISDGNKNESRYPEDFASFLRLLESIPLQHAESNLGSFDHVKPDLRYILKKRFGRGAYGEVWLAFQWDCHGQGPSDWTLPNKTSSAYRHSSDRCDMNLGEDSSNQGCHTGRSEGSLFILKRIMVEKGSAVYLSGLREKYFGEVFLNASTSLGVLLPSEVSSSSFSNLESHSFIPSQMDKTIIEENIESETLDDTFHGNTTSAKIAYEEGLSHIARYVESFESRSNEIWLVFRHEGISLTKLMYTTGDADEISSERAGHAQVLRPSKWWHWLKTTKAGQAEMRSLIRQLLLALKSCHDRNLTHRDIKPENMVICIEDHERGGCLKTSPRGDMKHVTRMRIIDFGSAIDDFTTRHLYGFRGPSRAEQTYEYTAPEALLNATWYQGPTSRTLKYDMWSVGVVFLEMVLGSPDIFQISSLSHALLDKLVEGWNEELKELAYRLRSFMEMCILVPGLSTPNRGKNDQVKVPPASWKCSEEFFSNLIKSRDPLHIGFPNIWAMRLVRQLLVWDPEKSDQAQSIGEFGANHGNHLILQEAPTCASD</sequence>
<dbReference type="InterPro" id="IPR001932">
    <property type="entry name" value="PPM-type_phosphatase-like_dom"/>
</dbReference>
<dbReference type="Pfam" id="PF00069">
    <property type="entry name" value="Pkinase"/>
    <property type="match status" value="1"/>
</dbReference>
<feature type="signal peptide" evidence="1">
    <location>
        <begin position="1"/>
        <end position="25"/>
    </location>
</feature>
<name>A0A9Q1KEE5_9CARY</name>
<keyword evidence="1" id="KW-0732">Signal</keyword>
<dbReference type="InterPro" id="IPR000719">
    <property type="entry name" value="Prot_kinase_dom"/>
</dbReference>
<keyword evidence="5" id="KW-1185">Reference proteome</keyword>
<feature type="domain" description="PPM-type phosphatase" evidence="3">
    <location>
        <begin position="168"/>
        <end position="524"/>
    </location>
</feature>
<dbReference type="Gene3D" id="1.10.510.10">
    <property type="entry name" value="Transferase(Phosphotransferase) domain 1"/>
    <property type="match status" value="1"/>
</dbReference>
<proteinExistence type="predicted"/>
<evidence type="ECO:0000313" key="4">
    <source>
        <dbReference type="EMBL" id="KAJ8441818.1"/>
    </source>
</evidence>
<dbReference type="SMART" id="SM00332">
    <property type="entry name" value="PP2Cc"/>
    <property type="match status" value="1"/>
</dbReference>